<sequence length="73" mass="8899">MFRNEVQVMDGKRYIVLEAEFKNEWTVLRETRKTVTQGEALEICQYWVKYKNVKPEQLQIVEVPDILRKTPRW</sequence>
<evidence type="ECO:0000313" key="2">
    <source>
        <dbReference type="Proteomes" id="UP001142444"/>
    </source>
</evidence>
<comment type="caution">
    <text evidence="1">The sequence shown here is derived from an EMBL/GenBank/DDBJ whole genome shotgun (WGS) entry which is preliminary data.</text>
</comment>
<dbReference type="GeneID" id="48598661"/>
<keyword evidence="2" id="KW-1185">Reference proteome</keyword>
<dbReference type="EMBL" id="JAPHVQ010000008">
    <property type="protein sequence ID" value="MDE8035310.1"/>
    <property type="molecule type" value="Genomic_DNA"/>
</dbReference>
<dbReference type="RefSeq" id="WP_005609876.1">
    <property type="nucleotide sequence ID" value="NZ_JAPHVQ010000008.1"/>
</dbReference>
<reference evidence="1" key="1">
    <citation type="submission" date="2022-11" db="EMBL/GenBank/DDBJ databases">
        <authorList>
            <person name="Kamali M."/>
            <person name="Peak L."/>
            <person name="Go Y.Y."/>
            <person name="Balasuriya U.B.R."/>
            <person name="Carossino M."/>
        </authorList>
    </citation>
    <scope>NUCLEOTIDE SEQUENCE</scope>
    <source>
        <strain evidence="1">4524</strain>
    </source>
</reference>
<proteinExistence type="predicted"/>
<reference evidence="1" key="2">
    <citation type="journal article" date="2023" name="Pathogens">
        <title>Pathological Features and Genomic Characterization of an Actinobacillus equuli subsp. equuli Bearing Unique Virulence-Associated Genes from an Adult Horse with Pleuropneumonia.</title>
        <authorList>
            <person name="Kamali M."/>
            <person name="Carossino M."/>
            <person name="Del Piero F."/>
            <person name="Peak L."/>
            <person name="Mitchell M.S."/>
            <person name="Willette J."/>
            <person name="Baker R."/>
            <person name="Li F."/>
            <person name="Kenez A."/>
            <person name="Balasuriya U.B.R."/>
            <person name="Go Y.Y."/>
        </authorList>
    </citation>
    <scope>NUCLEOTIDE SEQUENCE</scope>
    <source>
        <strain evidence="1">4524</strain>
    </source>
</reference>
<gene>
    <name evidence="1" type="ORF">OQ257_09055</name>
</gene>
<evidence type="ECO:0000313" key="1">
    <source>
        <dbReference type="EMBL" id="MDE8035310.1"/>
    </source>
</evidence>
<dbReference type="AlphaFoldDB" id="A0A9X4JEY9"/>
<protein>
    <submittedName>
        <fullName evidence="1">Uncharacterized protein</fullName>
    </submittedName>
</protein>
<dbReference type="Proteomes" id="UP001142444">
    <property type="component" value="Unassembled WGS sequence"/>
</dbReference>
<name>A0A9X4JEY9_ACTEU</name>
<accession>A0A9X4JEY9</accession>
<organism evidence="1 2">
    <name type="scientific">Actinobacillus equuli subsp. equuli</name>
    <dbReference type="NCBI Taxonomy" id="202947"/>
    <lineage>
        <taxon>Bacteria</taxon>
        <taxon>Pseudomonadati</taxon>
        <taxon>Pseudomonadota</taxon>
        <taxon>Gammaproteobacteria</taxon>
        <taxon>Pasteurellales</taxon>
        <taxon>Pasteurellaceae</taxon>
        <taxon>Actinobacillus</taxon>
    </lineage>
</organism>